<evidence type="ECO:0000259" key="3">
    <source>
        <dbReference type="Pfam" id="PF16220"/>
    </source>
</evidence>
<dbReference type="PIRSF" id="PIRSF018266">
    <property type="entry name" value="FecR"/>
    <property type="match status" value="1"/>
</dbReference>
<keyword evidence="1" id="KW-1133">Transmembrane helix</keyword>
<evidence type="ECO:0000259" key="2">
    <source>
        <dbReference type="Pfam" id="PF04773"/>
    </source>
</evidence>
<dbReference type="PANTHER" id="PTHR30273:SF2">
    <property type="entry name" value="PROTEIN FECR"/>
    <property type="match status" value="1"/>
</dbReference>
<feature type="domain" description="FecR N-terminal" evidence="3">
    <location>
        <begin position="15"/>
        <end position="55"/>
    </location>
</feature>
<dbReference type="Pfam" id="PF04773">
    <property type="entry name" value="FecR"/>
    <property type="match status" value="1"/>
</dbReference>
<sequence>MSGNDAFTRAALRAEATQWFNLERSGDMTVDDELRFLDWLDQSDAHRDAYRLVERAWLIAGTIPQEPEMLSPADLDGERESRRPGWRRHLALAASLLLVFTLGWSVYFNAFPGFGSTQTQQFRTGVGQTTTVTLPEGSVVTLDAETEMRLRETPRERRVDLIAGRAFFRVAHDPSRPFTVNAGGKSVRAIGTAFEVSFEHGNMVVTLAEGKVRVEETGSGSGSGTDMAPGGQLVIGADHNWTLSRVDVAKETSWTEGRLIFMRDPLSEAVAEMNRYSPRKLVFKDGEIPERQVVGVFQAGDVDGFVKAMELNGIARRISATDDQILLSGGE</sequence>
<dbReference type="Pfam" id="PF16220">
    <property type="entry name" value="DUF4880"/>
    <property type="match status" value="1"/>
</dbReference>
<dbReference type="AlphaFoldDB" id="A0A1Y5Q1N6"/>
<protein>
    <submittedName>
        <fullName evidence="4">Putative Anti-FecI sigma factor, FecR</fullName>
    </submittedName>
</protein>
<dbReference type="Gene3D" id="2.60.120.1440">
    <property type="match status" value="1"/>
</dbReference>
<accession>A0A1Y5Q1N6</accession>
<evidence type="ECO:0000256" key="1">
    <source>
        <dbReference type="SAM" id="Phobius"/>
    </source>
</evidence>
<keyword evidence="1" id="KW-0812">Transmembrane</keyword>
<dbReference type="PANTHER" id="PTHR30273">
    <property type="entry name" value="PERIPLASMIC SIGNAL SENSOR AND SIGMA FACTOR ACTIVATOR FECR-RELATED"/>
    <property type="match status" value="1"/>
</dbReference>
<keyword evidence="1" id="KW-0472">Membrane</keyword>
<feature type="transmembrane region" description="Helical" evidence="1">
    <location>
        <begin position="89"/>
        <end position="108"/>
    </location>
</feature>
<name>A0A1Y5Q1N6_9SPHN</name>
<reference evidence="4" key="1">
    <citation type="submission" date="2016-03" db="EMBL/GenBank/DDBJ databases">
        <authorList>
            <person name="Ploux O."/>
        </authorList>
    </citation>
    <scope>NUCLEOTIDE SEQUENCE</scope>
    <source>
        <strain evidence="4">UC10</strain>
    </source>
</reference>
<dbReference type="InterPro" id="IPR012373">
    <property type="entry name" value="Ferrdict_sens_TM"/>
</dbReference>
<dbReference type="RefSeq" id="WP_295319272.1">
    <property type="nucleotide sequence ID" value="NZ_LT598653.1"/>
</dbReference>
<evidence type="ECO:0000313" key="4">
    <source>
        <dbReference type="EMBL" id="SBV33384.1"/>
    </source>
</evidence>
<organism evidence="4">
    <name type="scientific">uncultured Sphingopyxis sp</name>
    <dbReference type="NCBI Taxonomy" id="310581"/>
    <lineage>
        <taxon>Bacteria</taxon>
        <taxon>Pseudomonadati</taxon>
        <taxon>Pseudomonadota</taxon>
        <taxon>Alphaproteobacteria</taxon>
        <taxon>Sphingomonadales</taxon>
        <taxon>Sphingomonadaceae</taxon>
        <taxon>Sphingopyxis</taxon>
        <taxon>environmental samples</taxon>
    </lineage>
</organism>
<dbReference type="InterPro" id="IPR006860">
    <property type="entry name" value="FecR"/>
</dbReference>
<gene>
    <name evidence="4" type="ORF">SPPYR_2264</name>
</gene>
<dbReference type="KEGG" id="sphu:SPPYR_2264"/>
<dbReference type="InterPro" id="IPR032623">
    <property type="entry name" value="FecR_N"/>
</dbReference>
<dbReference type="EMBL" id="LT598653">
    <property type="protein sequence ID" value="SBV33384.1"/>
    <property type="molecule type" value="Genomic_DNA"/>
</dbReference>
<proteinExistence type="predicted"/>
<dbReference type="Gene3D" id="3.55.50.30">
    <property type="match status" value="1"/>
</dbReference>
<dbReference type="GO" id="GO:0016989">
    <property type="term" value="F:sigma factor antagonist activity"/>
    <property type="evidence" value="ECO:0007669"/>
    <property type="project" value="TreeGrafter"/>
</dbReference>
<feature type="domain" description="FecR protein" evidence="2">
    <location>
        <begin position="121"/>
        <end position="213"/>
    </location>
</feature>